<dbReference type="CDD" id="cd00161">
    <property type="entry name" value="beta-trefoil_Ricin-like"/>
    <property type="match status" value="1"/>
</dbReference>
<dbReference type="Pfam" id="PF14200">
    <property type="entry name" value="RicinB_lectin_2"/>
    <property type="match status" value="1"/>
</dbReference>
<dbReference type="SMART" id="SM01276">
    <property type="entry name" value="M60-like"/>
    <property type="match status" value="1"/>
</dbReference>
<feature type="domain" description="Peptidase M60" evidence="1">
    <location>
        <begin position="78"/>
        <end position="382"/>
    </location>
</feature>
<dbReference type="Gene3D" id="1.10.390.30">
    <property type="entry name" value="Peptidase M60, enhancin-like domain 3"/>
    <property type="match status" value="1"/>
</dbReference>
<dbReference type="Proteomes" id="UP000183200">
    <property type="component" value="Unassembled WGS sequence"/>
</dbReference>
<sequence>MNLKFLNLLSAIIVCMVLSSGCKQQKILPEQNVTAHDKTAANSNNPNINTTIGTNIQVFNELKSGTAEGTRLNITPWSDFDATGFYLAPNATLQVSVEQLTGTAKPKILIGTYSRYEVKNNPQEFSLTTGTNNITADQYGGLIWVRFGTSGTPSSSARITFVSGHQRVPVYIKNQTTPTDWANQLSTYTSSPDVVLMGDRVYQVYSRTRAVNTQTQDNNYVLSKADQTMEVEDAFSGMDGSAPQHQLNVNQRMLMTENDGSGWMFATWYRTAYVTAAAPAAFTATIGTVDGWGPWHELGHMHQQGAWKWSTLGEVTVNIYSLAVERAMGVSPSRLKRDNVWPAVATYLANTSPSKDFNSNTIMTNGTWVRLAMFHQLWMAFGDNFYRDLHKITRVELPNVSTDAEKMRYFMLKSCSVSGRNLTNFFRKWGFQVNESVYTEIAGLGLPQPLVEPSTLSEDNTGIESGATYKLISAVNNTSLVDVSGSGTANGTLVALWSNNSPSTLNQQWKVTSIGSGYYKLQPLHALTKVMDVTGGVSTNGTQIQLYNDAGTNGQKWLIKDVGAGYYSLVPACAPLSQLDVNGGFTAGGTKIQIWTASTGNSQKFKFVKQ</sequence>
<organism evidence="2 3">
    <name type="scientific">Pedobacter steynii</name>
    <dbReference type="NCBI Taxonomy" id="430522"/>
    <lineage>
        <taxon>Bacteria</taxon>
        <taxon>Pseudomonadati</taxon>
        <taxon>Bacteroidota</taxon>
        <taxon>Sphingobacteriia</taxon>
        <taxon>Sphingobacteriales</taxon>
        <taxon>Sphingobacteriaceae</taxon>
        <taxon>Pedobacter</taxon>
    </lineage>
</organism>
<dbReference type="Gene3D" id="2.80.10.50">
    <property type="match status" value="1"/>
</dbReference>
<dbReference type="InterPro" id="IPR000772">
    <property type="entry name" value="Ricin_B_lectin"/>
</dbReference>
<dbReference type="RefSeq" id="WP_074605091.1">
    <property type="nucleotide sequence ID" value="NZ_FNGY01000002.1"/>
</dbReference>
<dbReference type="InterPro" id="IPR031161">
    <property type="entry name" value="Peptidase_M60_dom"/>
</dbReference>
<proteinExistence type="predicted"/>
<dbReference type="EMBL" id="FNGY01000002">
    <property type="protein sequence ID" value="SDL80056.1"/>
    <property type="molecule type" value="Genomic_DNA"/>
</dbReference>
<gene>
    <name evidence="2" type="ORF">SAMN05421820_102180</name>
</gene>
<dbReference type="OrthoDB" id="197688at2"/>
<accession>A0A1G9N0G6</accession>
<name>A0A1G9N0G6_9SPHI</name>
<dbReference type="InterPro" id="IPR035992">
    <property type="entry name" value="Ricin_B-like_lectins"/>
</dbReference>
<dbReference type="InterPro" id="IPR035423">
    <property type="entry name" value="M60-like_N"/>
</dbReference>
<dbReference type="InterPro" id="IPR051244">
    <property type="entry name" value="TCAF"/>
</dbReference>
<dbReference type="PROSITE" id="PS50231">
    <property type="entry name" value="RICIN_B_LECTIN"/>
    <property type="match status" value="1"/>
</dbReference>
<dbReference type="AlphaFoldDB" id="A0A1G9N0G6"/>
<dbReference type="Gene3D" id="3.40.390.80">
    <property type="entry name" value="Peptidase M60, enhancin-like domain 2"/>
    <property type="match status" value="1"/>
</dbReference>
<keyword evidence="2" id="KW-0430">Lectin</keyword>
<evidence type="ECO:0000313" key="3">
    <source>
        <dbReference type="Proteomes" id="UP000183200"/>
    </source>
</evidence>
<evidence type="ECO:0000259" key="1">
    <source>
        <dbReference type="PROSITE" id="PS51723"/>
    </source>
</evidence>
<dbReference type="PROSITE" id="PS51723">
    <property type="entry name" value="PEPTIDASE_M60"/>
    <property type="match status" value="1"/>
</dbReference>
<dbReference type="SMART" id="SM00458">
    <property type="entry name" value="RICIN"/>
    <property type="match status" value="1"/>
</dbReference>
<reference evidence="3" key="1">
    <citation type="submission" date="2016-10" db="EMBL/GenBank/DDBJ databases">
        <authorList>
            <person name="Varghese N."/>
            <person name="Submissions S."/>
        </authorList>
    </citation>
    <scope>NUCLEOTIDE SEQUENCE [LARGE SCALE GENOMIC DNA]</scope>
    <source>
        <strain evidence="3">DSM 19110</strain>
    </source>
</reference>
<dbReference type="Pfam" id="PF17291">
    <property type="entry name" value="M60-like_N"/>
    <property type="match status" value="1"/>
</dbReference>
<dbReference type="STRING" id="430522.BFS30_16820"/>
<dbReference type="PANTHER" id="PTHR15730">
    <property type="entry name" value="EXPERIMENTAL AUTOIMMUNE PROSTATITIS ANTIGEN 2-RELATED"/>
    <property type="match status" value="1"/>
</dbReference>
<dbReference type="PROSITE" id="PS51257">
    <property type="entry name" value="PROKAR_LIPOPROTEIN"/>
    <property type="match status" value="1"/>
</dbReference>
<dbReference type="Gene3D" id="2.60.120.1250">
    <property type="entry name" value="Peptidase M60, enhancin-like domain 1"/>
    <property type="match status" value="1"/>
</dbReference>
<protein>
    <submittedName>
        <fullName evidence="2">Ricin-type beta-trefoil lectin domain-like</fullName>
    </submittedName>
</protein>
<keyword evidence="3" id="KW-1185">Reference proteome</keyword>
<dbReference type="InterPro" id="IPR042279">
    <property type="entry name" value="Pep_M60_3"/>
</dbReference>
<dbReference type="SUPFAM" id="SSF50370">
    <property type="entry name" value="Ricin B-like lectins"/>
    <property type="match status" value="1"/>
</dbReference>
<dbReference type="Pfam" id="PF13402">
    <property type="entry name" value="Peptidase_M60"/>
    <property type="match status" value="1"/>
</dbReference>
<evidence type="ECO:0000313" key="2">
    <source>
        <dbReference type="EMBL" id="SDL80056.1"/>
    </source>
</evidence>
<dbReference type="GO" id="GO:0030246">
    <property type="term" value="F:carbohydrate binding"/>
    <property type="evidence" value="ECO:0007669"/>
    <property type="project" value="UniProtKB-KW"/>
</dbReference>
<dbReference type="PANTHER" id="PTHR15730:SF5">
    <property type="entry name" value="SI:CH211-210B2.2-RELATED"/>
    <property type="match status" value="1"/>
</dbReference>